<sequence length="352" mass="37170">MSTTTSYQHSTSGNLREDGTFTAAGRGQVCIPTKDKNLQFKKIKAISTNQVCFDCPAPRPTWASVTYGVFLCLDCSATHRSMGVHTTFVRSVDLDEWTQRQIDAMRLGGNANARNYFREHGLSDMHGKIEKKYTSKAAKAYKAELEKQVEAAAAQRGEATTTTTTAAADVGGSLLENLSLQDKQEAAAAQARAGSKPVMAAVPSAKLASQMAGAKGKLVVTPPTSGNLSTGTSSSTTPSSTAGMLRKPAGKSMNSKMLLKKPSSGAGTKLRVSKLSVTKEVSDNDNVAGFDEVEDTPPETAPEPAPAVVPAPVPEPAPVAPVPPKEPEKPKTMMQDGVSRLKAMNHDFFSGV</sequence>
<keyword evidence="1" id="KW-0479">Metal-binding</keyword>
<name>A0A9K3L9C7_9STRA</name>
<evidence type="ECO:0000256" key="4">
    <source>
        <dbReference type="SAM" id="Coils"/>
    </source>
</evidence>
<protein>
    <submittedName>
        <fullName evidence="7">GTPase activating protein</fullName>
    </submittedName>
</protein>
<feature type="compositionally biased region" description="Low complexity" evidence="5">
    <location>
        <begin position="221"/>
        <end position="243"/>
    </location>
</feature>
<dbReference type="SMART" id="SM00105">
    <property type="entry name" value="ArfGap"/>
    <property type="match status" value="1"/>
</dbReference>
<keyword evidence="3" id="KW-0863">Zinc-finger</keyword>
<dbReference type="GO" id="GO:0005096">
    <property type="term" value="F:GTPase activator activity"/>
    <property type="evidence" value="ECO:0007669"/>
    <property type="project" value="InterPro"/>
</dbReference>
<dbReference type="InterPro" id="IPR001164">
    <property type="entry name" value="ArfGAP_dom"/>
</dbReference>
<dbReference type="GO" id="GO:0008270">
    <property type="term" value="F:zinc ion binding"/>
    <property type="evidence" value="ECO:0007669"/>
    <property type="project" value="UniProtKB-KW"/>
</dbReference>
<feature type="compositionally biased region" description="Pro residues" evidence="5">
    <location>
        <begin position="299"/>
        <end position="324"/>
    </location>
</feature>
<dbReference type="CDD" id="cd08831">
    <property type="entry name" value="ArfGap_ArfGap2_3_like"/>
    <property type="match status" value="1"/>
</dbReference>
<feature type="region of interest" description="Disordered" evidence="5">
    <location>
        <begin position="218"/>
        <end position="271"/>
    </location>
</feature>
<evidence type="ECO:0000256" key="1">
    <source>
        <dbReference type="ARBA" id="ARBA00022723"/>
    </source>
</evidence>
<keyword evidence="8" id="KW-1185">Reference proteome</keyword>
<feature type="region of interest" description="Disordered" evidence="5">
    <location>
        <begin position="288"/>
        <end position="334"/>
    </location>
</feature>
<dbReference type="EMBL" id="JAGRRH010000015">
    <property type="protein sequence ID" value="KAG7357213.1"/>
    <property type="molecule type" value="Genomic_DNA"/>
</dbReference>
<reference evidence="7" key="1">
    <citation type="journal article" date="2021" name="Sci. Rep.">
        <title>Diploid genomic architecture of Nitzschia inconspicua, an elite biomass production diatom.</title>
        <authorList>
            <person name="Oliver A."/>
            <person name="Podell S."/>
            <person name="Pinowska A."/>
            <person name="Traller J.C."/>
            <person name="Smith S.R."/>
            <person name="McClure R."/>
            <person name="Beliaev A."/>
            <person name="Bohutskyi P."/>
            <person name="Hill E.A."/>
            <person name="Rabines A."/>
            <person name="Zheng H."/>
            <person name="Allen L.Z."/>
            <person name="Kuo A."/>
            <person name="Grigoriev I.V."/>
            <person name="Allen A.E."/>
            <person name="Hazlebeck D."/>
            <person name="Allen E.E."/>
        </authorList>
    </citation>
    <scope>NUCLEOTIDE SEQUENCE</scope>
    <source>
        <strain evidence="7">Hildebrandi</strain>
    </source>
</reference>
<evidence type="ECO:0000313" key="8">
    <source>
        <dbReference type="Proteomes" id="UP000693970"/>
    </source>
</evidence>
<dbReference type="PANTHER" id="PTHR45686">
    <property type="entry name" value="ADP-RIBOSYLATION FACTOR GTPASE ACTIVATING PROTEIN 3, ISOFORM H-RELATED"/>
    <property type="match status" value="1"/>
</dbReference>
<dbReference type="GO" id="GO:0048205">
    <property type="term" value="P:COPI coating of Golgi vesicle"/>
    <property type="evidence" value="ECO:0007669"/>
    <property type="project" value="TreeGrafter"/>
</dbReference>
<reference evidence="7" key="2">
    <citation type="submission" date="2021-04" db="EMBL/GenBank/DDBJ databases">
        <authorList>
            <person name="Podell S."/>
        </authorList>
    </citation>
    <scope>NUCLEOTIDE SEQUENCE</scope>
    <source>
        <strain evidence="7">Hildebrandi</strain>
    </source>
</reference>
<dbReference type="GO" id="GO:0000139">
    <property type="term" value="C:Golgi membrane"/>
    <property type="evidence" value="ECO:0007669"/>
    <property type="project" value="GOC"/>
</dbReference>
<dbReference type="AlphaFoldDB" id="A0A9K3L9C7"/>
<evidence type="ECO:0000256" key="5">
    <source>
        <dbReference type="SAM" id="MobiDB-lite"/>
    </source>
</evidence>
<evidence type="ECO:0000313" key="7">
    <source>
        <dbReference type="EMBL" id="KAG7357213.1"/>
    </source>
</evidence>
<proteinExistence type="predicted"/>
<dbReference type="Pfam" id="PF01412">
    <property type="entry name" value="ArfGap"/>
    <property type="match status" value="1"/>
</dbReference>
<feature type="coiled-coil region" evidence="4">
    <location>
        <begin position="135"/>
        <end position="162"/>
    </location>
</feature>
<comment type="caution">
    <text evidence="7">The sequence shown here is derived from an EMBL/GenBank/DDBJ whole genome shotgun (WGS) entry which is preliminary data.</text>
</comment>
<gene>
    <name evidence="7" type="ORF">IV203_001901</name>
</gene>
<evidence type="ECO:0000256" key="3">
    <source>
        <dbReference type="PROSITE-ProRule" id="PRU00288"/>
    </source>
</evidence>
<dbReference type="PROSITE" id="PS50115">
    <property type="entry name" value="ARFGAP"/>
    <property type="match status" value="1"/>
</dbReference>
<keyword evidence="4" id="KW-0175">Coiled coil</keyword>
<feature type="domain" description="Arf-GAP" evidence="6">
    <location>
        <begin position="37"/>
        <end position="156"/>
    </location>
</feature>
<organism evidence="7 8">
    <name type="scientific">Nitzschia inconspicua</name>
    <dbReference type="NCBI Taxonomy" id="303405"/>
    <lineage>
        <taxon>Eukaryota</taxon>
        <taxon>Sar</taxon>
        <taxon>Stramenopiles</taxon>
        <taxon>Ochrophyta</taxon>
        <taxon>Bacillariophyta</taxon>
        <taxon>Bacillariophyceae</taxon>
        <taxon>Bacillariophycidae</taxon>
        <taxon>Bacillariales</taxon>
        <taxon>Bacillariaceae</taxon>
        <taxon>Nitzschia</taxon>
    </lineage>
</organism>
<dbReference type="Proteomes" id="UP000693970">
    <property type="component" value="Unassembled WGS sequence"/>
</dbReference>
<dbReference type="OrthoDB" id="10266696at2759"/>
<evidence type="ECO:0000256" key="2">
    <source>
        <dbReference type="ARBA" id="ARBA00022833"/>
    </source>
</evidence>
<accession>A0A9K3L9C7</accession>
<dbReference type="PANTHER" id="PTHR45686:SF4">
    <property type="entry name" value="ADP-RIBOSYLATION FACTOR GTPASE ACTIVATING PROTEIN 3, ISOFORM H"/>
    <property type="match status" value="1"/>
</dbReference>
<evidence type="ECO:0000259" key="6">
    <source>
        <dbReference type="PROSITE" id="PS50115"/>
    </source>
</evidence>
<keyword evidence="2" id="KW-0862">Zinc</keyword>